<accession>A0A5R9AL33</accession>
<dbReference type="OrthoDB" id="5054464at2"/>
<dbReference type="RefSeq" id="WP_138169089.1">
    <property type="nucleotide sequence ID" value="NZ_VAWA01000002.1"/>
</dbReference>
<gene>
    <name evidence="1" type="ORF">FEF27_01605</name>
</gene>
<proteinExistence type="predicted"/>
<name>A0A5R9AL33_9MICC</name>
<protein>
    <recommendedName>
        <fullName evidence="3">PIN domain-containing protein</fullName>
    </recommendedName>
</protein>
<evidence type="ECO:0000313" key="1">
    <source>
        <dbReference type="EMBL" id="TLP79328.1"/>
    </source>
</evidence>
<evidence type="ECO:0000313" key="2">
    <source>
        <dbReference type="Proteomes" id="UP000306544"/>
    </source>
</evidence>
<comment type="caution">
    <text evidence="1">The sequence shown here is derived from an EMBL/GenBank/DDBJ whole genome shotgun (WGS) entry which is preliminary data.</text>
</comment>
<dbReference type="Proteomes" id="UP000306544">
    <property type="component" value="Unassembled WGS sequence"/>
</dbReference>
<organism evidence="1 2">
    <name type="scientific">Nesterenkonia sphaerica</name>
    <dbReference type="NCBI Taxonomy" id="1804988"/>
    <lineage>
        <taxon>Bacteria</taxon>
        <taxon>Bacillati</taxon>
        <taxon>Actinomycetota</taxon>
        <taxon>Actinomycetes</taxon>
        <taxon>Micrococcales</taxon>
        <taxon>Micrococcaceae</taxon>
        <taxon>Nesterenkonia</taxon>
    </lineage>
</organism>
<sequence>MVEHLRVFLDANVLAAPVTRTLLLAAARLSGYSFIWSQHAEDEASRHMRPAATSVATLRTVYLDQMPVSPSADVAGRFLATQRSDRQILADAKEAGTHFLVTNNVNDFAVTDLRQTRISAVTPDLFMSQRMTTTAYEYALNLIACSQKHPPTTVEVLHRKLAQNHPRLFAAQNQVYNLDPIASPHHLPEVEFRGTRCIQCGTLNSSELPLGLDPKCAGGAAARSPEP</sequence>
<keyword evidence="2" id="KW-1185">Reference proteome</keyword>
<evidence type="ECO:0008006" key="3">
    <source>
        <dbReference type="Google" id="ProtNLM"/>
    </source>
</evidence>
<reference evidence="1 2" key="1">
    <citation type="submission" date="2019-05" db="EMBL/GenBank/DDBJ databases">
        <title>Nesterenkonia sp. GY239, isolated from the Southern Atlantic Ocean.</title>
        <authorList>
            <person name="Zhang G."/>
        </authorList>
    </citation>
    <scope>NUCLEOTIDE SEQUENCE [LARGE SCALE GENOMIC DNA]</scope>
    <source>
        <strain evidence="1 2">GY239</strain>
    </source>
</reference>
<dbReference type="EMBL" id="VAWA01000002">
    <property type="protein sequence ID" value="TLP79328.1"/>
    <property type="molecule type" value="Genomic_DNA"/>
</dbReference>
<dbReference type="AlphaFoldDB" id="A0A5R9AL33"/>